<dbReference type="InterPro" id="IPR002937">
    <property type="entry name" value="Amino_oxidase"/>
</dbReference>
<evidence type="ECO:0000256" key="2">
    <source>
        <dbReference type="ARBA" id="ARBA00006046"/>
    </source>
</evidence>
<evidence type="ECO:0000256" key="3">
    <source>
        <dbReference type="ARBA" id="ARBA00022746"/>
    </source>
</evidence>
<dbReference type="PANTHER" id="PTHR43734">
    <property type="entry name" value="PHYTOENE DESATURASE"/>
    <property type="match status" value="1"/>
</dbReference>
<feature type="domain" description="Amine oxidase" evidence="6">
    <location>
        <begin position="12"/>
        <end position="484"/>
    </location>
</feature>
<dbReference type="GO" id="GO:0016117">
    <property type="term" value="P:carotenoid biosynthetic process"/>
    <property type="evidence" value="ECO:0007669"/>
    <property type="project" value="UniProtKB-KW"/>
</dbReference>
<dbReference type="InterPro" id="IPR014105">
    <property type="entry name" value="Carotenoid/retinoid_OxRdtase"/>
</dbReference>
<gene>
    <name evidence="7" type="ORF">CWD77_02890</name>
</gene>
<sequence>MDQKVIVIGAGLGGLAVSSLLANRGFDVTIFEKNSTHGGKMQEMEVEGFRFDTGPSLFTMPFILEKLFDICGENLHDFLTFEELDPLCRYFYRDGVCFDNYSDVEKSKREIREFAPEDEEAYSEFLNHAAKLYVQTADAFLFNPLYDLSDLKGLKFTDFLGIDAFSTVSDVIDQRFQSDHLKKFFKRFTTYNGSSPFQAPATLNVIPHVELNQGGYYVRGGLYRISEALYELAKKMGVQIEFNAPVQKISVADKYVQSVKLKDGSEHNADFIVANSDATDTLLNLINESAVSVFKRKKQESIEPSCSGFVMLLGVKKQWPQLKHHNIFFSENYENEFSRIFEEKILPEDPTIYVANTSYTDSNHAPDGCSNLFVLVNAPYVTADQDWNSLREKYSQHLIQELERRGLEGIEESLVVKEIITPVDFLKRYGSNRGSIYGTSSNSKFAAFLRPRNKVRGIKNLYMVGGSTHPGGGIPLVIQSAFNAIELLERFRK</sequence>
<keyword evidence="8" id="KW-1185">Reference proteome</keyword>
<dbReference type="Proteomes" id="UP000233398">
    <property type="component" value="Unassembled WGS sequence"/>
</dbReference>
<name>A0A2N0VJS1_9BACT</name>
<evidence type="ECO:0000256" key="5">
    <source>
        <dbReference type="RuleBase" id="RU362075"/>
    </source>
</evidence>
<dbReference type="SUPFAM" id="SSF51905">
    <property type="entry name" value="FAD/NAD(P)-binding domain"/>
    <property type="match status" value="1"/>
</dbReference>
<reference evidence="7 8" key="1">
    <citation type="submission" date="2017-11" db="EMBL/GenBank/DDBJ databases">
        <title>Rhodohalobacter 15182 sp. nov., isolated from a salt lake.</title>
        <authorList>
            <person name="Han S."/>
        </authorList>
    </citation>
    <scope>NUCLEOTIDE SEQUENCE [LARGE SCALE GENOMIC DNA]</scope>
    <source>
        <strain evidence="7 8">15182</strain>
    </source>
</reference>
<dbReference type="GO" id="GO:0016491">
    <property type="term" value="F:oxidoreductase activity"/>
    <property type="evidence" value="ECO:0007669"/>
    <property type="project" value="UniProtKB-KW"/>
</dbReference>
<dbReference type="Gene3D" id="3.50.50.60">
    <property type="entry name" value="FAD/NAD(P)-binding domain"/>
    <property type="match status" value="2"/>
</dbReference>
<organism evidence="7 8">
    <name type="scientific">Rhodohalobacter barkolensis</name>
    <dbReference type="NCBI Taxonomy" id="2053187"/>
    <lineage>
        <taxon>Bacteria</taxon>
        <taxon>Pseudomonadati</taxon>
        <taxon>Balneolota</taxon>
        <taxon>Balneolia</taxon>
        <taxon>Balneolales</taxon>
        <taxon>Balneolaceae</taxon>
        <taxon>Rhodohalobacter</taxon>
    </lineage>
</organism>
<dbReference type="Pfam" id="PF01593">
    <property type="entry name" value="Amino_oxidase"/>
    <property type="match status" value="1"/>
</dbReference>
<comment type="caution">
    <text evidence="7">The sequence shown here is derived from an EMBL/GenBank/DDBJ whole genome shotgun (WGS) entry which is preliminary data.</text>
</comment>
<evidence type="ECO:0000256" key="1">
    <source>
        <dbReference type="ARBA" id="ARBA00004829"/>
    </source>
</evidence>
<keyword evidence="3 5" id="KW-0125">Carotenoid biosynthesis</keyword>
<dbReference type="NCBIfam" id="TIGR02734">
    <property type="entry name" value="crtI_fam"/>
    <property type="match status" value="1"/>
</dbReference>
<dbReference type="RefSeq" id="WP_101071722.1">
    <property type="nucleotide sequence ID" value="NZ_PISP01000001.1"/>
</dbReference>
<evidence type="ECO:0000259" key="6">
    <source>
        <dbReference type="Pfam" id="PF01593"/>
    </source>
</evidence>
<evidence type="ECO:0000313" key="8">
    <source>
        <dbReference type="Proteomes" id="UP000233398"/>
    </source>
</evidence>
<accession>A0A2N0VJS1</accession>
<protein>
    <submittedName>
        <fullName evidence="7">Phytoene desaturase</fullName>
    </submittedName>
</protein>
<keyword evidence="4 5" id="KW-0560">Oxidoreductase</keyword>
<proteinExistence type="inferred from homology"/>
<dbReference type="EMBL" id="PISP01000001">
    <property type="protein sequence ID" value="PKD44430.1"/>
    <property type="molecule type" value="Genomic_DNA"/>
</dbReference>
<dbReference type="AlphaFoldDB" id="A0A2N0VJS1"/>
<dbReference type="OrthoDB" id="9774675at2"/>
<comment type="similarity">
    <text evidence="2 5">Belongs to the carotenoid/retinoid oxidoreductase family.</text>
</comment>
<evidence type="ECO:0000256" key="4">
    <source>
        <dbReference type="ARBA" id="ARBA00023002"/>
    </source>
</evidence>
<comment type="pathway">
    <text evidence="1 5">Carotenoid biosynthesis.</text>
</comment>
<dbReference type="PANTHER" id="PTHR43734:SF7">
    <property type="entry name" value="4,4'-DIAPONEUROSPORENE OXYGENASE"/>
    <property type="match status" value="1"/>
</dbReference>
<dbReference type="InterPro" id="IPR036188">
    <property type="entry name" value="FAD/NAD-bd_sf"/>
</dbReference>
<evidence type="ECO:0000313" key="7">
    <source>
        <dbReference type="EMBL" id="PKD44430.1"/>
    </source>
</evidence>